<evidence type="ECO:0000256" key="8">
    <source>
        <dbReference type="ARBA" id="ARBA00023136"/>
    </source>
</evidence>
<keyword evidence="6" id="KW-0653">Protein transport</keyword>
<evidence type="ECO:0000256" key="2">
    <source>
        <dbReference type="ARBA" id="ARBA00022448"/>
    </source>
</evidence>
<evidence type="ECO:0000256" key="3">
    <source>
        <dbReference type="ARBA" id="ARBA00022475"/>
    </source>
</evidence>
<keyword evidence="14" id="KW-1185">Reference proteome</keyword>
<dbReference type="RefSeq" id="WP_070934045.1">
    <property type="nucleotide sequence ID" value="NZ_MIPT01000001.1"/>
</dbReference>
<evidence type="ECO:0000256" key="7">
    <source>
        <dbReference type="ARBA" id="ARBA00022989"/>
    </source>
</evidence>
<keyword evidence="3" id="KW-1003">Cell membrane</keyword>
<dbReference type="InterPro" id="IPR024961">
    <property type="entry name" value="T2SS_GspC_N"/>
</dbReference>
<dbReference type="OrthoDB" id="9812912at2"/>
<feature type="transmembrane region" description="Helical" evidence="10">
    <location>
        <begin position="21"/>
        <end position="39"/>
    </location>
</feature>
<dbReference type="Proteomes" id="UP000179467">
    <property type="component" value="Unassembled WGS sequence"/>
</dbReference>
<accession>A0A1S1HGE3</accession>
<evidence type="ECO:0000259" key="11">
    <source>
        <dbReference type="Pfam" id="PF11356"/>
    </source>
</evidence>
<keyword evidence="2" id="KW-0813">Transport</keyword>
<evidence type="ECO:0000256" key="4">
    <source>
        <dbReference type="ARBA" id="ARBA00022519"/>
    </source>
</evidence>
<dbReference type="Pfam" id="PF11356">
    <property type="entry name" value="T2SSC"/>
    <property type="match status" value="1"/>
</dbReference>
<evidence type="ECO:0000256" key="1">
    <source>
        <dbReference type="ARBA" id="ARBA00004533"/>
    </source>
</evidence>
<feature type="compositionally biased region" description="Pro residues" evidence="9">
    <location>
        <begin position="64"/>
        <end position="81"/>
    </location>
</feature>
<sequence length="262" mass="26787">MTTRFLPSTAGAKAQGSAREWMIAIGAGLLLSAGLVALLRPAPPEGDSGEAAVSAPSPITAEPQAPPPPLPAMPEPQPAPAAPSANISGLILRGVMGPSATGAAIIEFPGGRQGRFVVGREILPGVVVKAIEPQSILLSANGTESRLALPGADIASLGGPARPAAPPDLASQANAFRTGLSPVKKADGRVTGFTIREGVDMPAFARAGLRPGDVIVGVNGRAFASEDEVNKLANEIAISPMVTFEYRRNNRTMEARLETTNP</sequence>
<feature type="domain" description="PDZ" evidence="12">
    <location>
        <begin position="202"/>
        <end position="258"/>
    </location>
</feature>
<reference evidence="13 14" key="1">
    <citation type="submission" date="2016-09" db="EMBL/GenBank/DDBJ databases">
        <title>Metabolic pathway, cell adaptation mechanisms and a novel monoxygenase revealed through proteogenomic-transcription analysis of a Sphingomonas haloaromaticamans strain degrading the fungicide ortho-phenylphenol.</title>
        <authorList>
            <person name="Perruchon C."/>
            <person name="Papadopoulou E.S."/>
            <person name="Rousidou C."/>
            <person name="Vasileiadis S."/>
            <person name="Tanou G."/>
            <person name="Amoutzias G."/>
            <person name="Molassiotis A."/>
            <person name="Karpouzas D.G."/>
        </authorList>
    </citation>
    <scope>NUCLEOTIDE SEQUENCE [LARGE SCALE GENOMIC DNA]</scope>
    <source>
        <strain evidence="13 14">P3</strain>
    </source>
</reference>
<evidence type="ECO:0000256" key="5">
    <source>
        <dbReference type="ARBA" id="ARBA00022692"/>
    </source>
</evidence>
<dbReference type="InterPro" id="IPR036034">
    <property type="entry name" value="PDZ_sf"/>
</dbReference>
<keyword evidence="8 10" id="KW-0472">Membrane</keyword>
<dbReference type="InterPro" id="IPR001478">
    <property type="entry name" value="PDZ"/>
</dbReference>
<keyword evidence="5 10" id="KW-0812">Transmembrane</keyword>
<comment type="subcellular location">
    <subcellularLocation>
        <location evidence="1">Cell inner membrane</location>
    </subcellularLocation>
</comment>
<comment type="caution">
    <text evidence="13">The sequence shown here is derived from an EMBL/GenBank/DDBJ whole genome shotgun (WGS) entry which is preliminary data.</text>
</comment>
<evidence type="ECO:0000256" key="9">
    <source>
        <dbReference type="SAM" id="MobiDB-lite"/>
    </source>
</evidence>
<keyword evidence="7 10" id="KW-1133">Transmembrane helix</keyword>
<name>A0A1S1HGE3_9SPHN</name>
<keyword evidence="4" id="KW-0997">Cell inner membrane</keyword>
<dbReference type="SUPFAM" id="SSF50156">
    <property type="entry name" value="PDZ domain-like"/>
    <property type="match status" value="1"/>
</dbReference>
<gene>
    <name evidence="13" type="ORF">BHE75_02524</name>
</gene>
<dbReference type="Pfam" id="PF13180">
    <property type="entry name" value="PDZ_2"/>
    <property type="match status" value="1"/>
</dbReference>
<evidence type="ECO:0000313" key="13">
    <source>
        <dbReference type="EMBL" id="OHT20526.1"/>
    </source>
</evidence>
<proteinExistence type="predicted"/>
<dbReference type="GO" id="GO:0005886">
    <property type="term" value="C:plasma membrane"/>
    <property type="evidence" value="ECO:0007669"/>
    <property type="project" value="UniProtKB-SubCell"/>
</dbReference>
<dbReference type="Gene3D" id="2.30.30.830">
    <property type="match status" value="1"/>
</dbReference>
<dbReference type="Gene3D" id="2.30.42.10">
    <property type="match status" value="1"/>
</dbReference>
<evidence type="ECO:0000313" key="14">
    <source>
        <dbReference type="Proteomes" id="UP000179467"/>
    </source>
</evidence>
<dbReference type="GO" id="GO:0015031">
    <property type="term" value="P:protein transport"/>
    <property type="evidence" value="ECO:0007669"/>
    <property type="project" value="UniProtKB-KW"/>
</dbReference>
<feature type="domain" description="Type II secretion system protein GspC N-terminal" evidence="11">
    <location>
        <begin position="79"/>
        <end position="149"/>
    </location>
</feature>
<protein>
    <recommendedName>
        <fullName evidence="15">Type II secretion system protein GspC N-terminal domain-containing protein</fullName>
    </recommendedName>
</protein>
<evidence type="ECO:0000259" key="12">
    <source>
        <dbReference type="Pfam" id="PF13180"/>
    </source>
</evidence>
<evidence type="ECO:0008006" key="15">
    <source>
        <dbReference type="Google" id="ProtNLM"/>
    </source>
</evidence>
<feature type="region of interest" description="Disordered" evidence="9">
    <location>
        <begin position="44"/>
        <end position="84"/>
    </location>
</feature>
<organism evidence="13 14">
    <name type="scientific">Edaphosphingomonas haloaromaticamans</name>
    <dbReference type="NCBI Taxonomy" id="653954"/>
    <lineage>
        <taxon>Bacteria</taxon>
        <taxon>Pseudomonadati</taxon>
        <taxon>Pseudomonadota</taxon>
        <taxon>Alphaproteobacteria</taxon>
        <taxon>Sphingomonadales</taxon>
        <taxon>Rhizorhabdaceae</taxon>
        <taxon>Edaphosphingomonas</taxon>
    </lineage>
</organism>
<evidence type="ECO:0000256" key="6">
    <source>
        <dbReference type="ARBA" id="ARBA00022927"/>
    </source>
</evidence>
<dbReference type="AlphaFoldDB" id="A0A1S1HGE3"/>
<evidence type="ECO:0000256" key="10">
    <source>
        <dbReference type="SAM" id="Phobius"/>
    </source>
</evidence>
<dbReference type="EMBL" id="MIPT01000001">
    <property type="protein sequence ID" value="OHT20526.1"/>
    <property type="molecule type" value="Genomic_DNA"/>
</dbReference>